<dbReference type="AlphaFoldDB" id="A0A4Y2TRA8"/>
<dbReference type="EMBL" id="BGPR01030576">
    <property type="protein sequence ID" value="GBO03179.1"/>
    <property type="molecule type" value="Genomic_DNA"/>
</dbReference>
<proteinExistence type="predicted"/>
<comment type="caution">
    <text evidence="1">The sequence shown here is derived from an EMBL/GenBank/DDBJ whole genome shotgun (WGS) entry which is preliminary data.</text>
</comment>
<dbReference type="OrthoDB" id="10490702at2759"/>
<gene>
    <name evidence="1" type="ORF">AVEN_265735_1</name>
</gene>
<sequence>MLLKIHFLHSHFEFYPENLGSVSDKHGVQATVPSGYLEYGSSLPREMESQNVSRLFLDIENGYSSSQAQSTDQAHKKVK</sequence>
<dbReference type="Proteomes" id="UP000499080">
    <property type="component" value="Unassembled WGS sequence"/>
</dbReference>
<feature type="non-terminal residue" evidence="1">
    <location>
        <position position="79"/>
    </location>
</feature>
<keyword evidence="2" id="KW-1185">Reference proteome</keyword>
<name>A0A4Y2TRA8_ARAVE</name>
<reference evidence="1 2" key="1">
    <citation type="journal article" date="2019" name="Sci. Rep.">
        <title>Orb-weaving spider Araneus ventricosus genome elucidates the spidroin gene catalogue.</title>
        <authorList>
            <person name="Kono N."/>
            <person name="Nakamura H."/>
            <person name="Ohtoshi R."/>
            <person name="Moran D.A.P."/>
            <person name="Shinohara A."/>
            <person name="Yoshida Y."/>
            <person name="Fujiwara M."/>
            <person name="Mori M."/>
            <person name="Tomita M."/>
            <person name="Arakawa K."/>
        </authorList>
    </citation>
    <scope>NUCLEOTIDE SEQUENCE [LARGE SCALE GENOMIC DNA]</scope>
</reference>
<organism evidence="1 2">
    <name type="scientific">Araneus ventricosus</name>
    <name type="common">Orbweaver spider</name>
    <name type="synonym">Epeira ventricosa</name>
    <dbReference type="NCBI Taxonomy" id="182803"/>
    <lineage>
        <taxon>Eukaryota</taxon>
        <taxon>Metazoa</taxon>
        <taxon>Ecdysozoa</taxon>
        <taxon>Arthropoda</taxon>
        <taxon>Chelicerata</taxon>
        <taxon>Arachnida</taxon>
        <taxon>Araneae</taxon>
        <taxon>Araneomorphae</taxon>
        <taxon>Entelegynae</taxon>
        <taxon>Araneoidea</taxon>
        <taxon>Araneidae</taxon>
        <taxon>Araneus</taxon>
    </lineage>
</organism>
<evidence type="ECO:0000313" key="2">
    <source>
        <dbReference type="Proteomes" id="UP000499080"/>
    </source>
</evidence>
<protein>
    <submittedName>
        <fullName evidence="1">Uncharacterized protein</fullName>
    </submittedName>
</protein>
<accession>A0A4Y2TRA8</accession>
<evidence type="ECO:0000313" key="1">
    <source>
        <dbReference type="EMBL" id="GBO03179.1"/>
    </source>
</evidence>